<dbReference type="NCBIfam" id="TIGR00912">
    <property type="entry name" value="2A0309"/>
    <property type="match status" value="1"/>
</dbReference>
<evidence type="ECO:0000256" key="4">
    <source>
        <dbReference type="ARBA" id="ARBA00022544"/>
    </source>
</evidence>
<feature type="transmembrane region" description="Helical" evidence="8">
    <location>
        <begin position="80"/>
        <end position="99"/>
    </location>
</feature>
<dbReference type="HOGENOM" id="CLU_047547_1_2_9"/>
<dbReference type="eggNOG" id="COG1457">
    <property type="taxonomic scope" value="Bacteria"/>
</dbReference>
<feature type="transmembrane region" description="Helical" evidence="8">
    <location>
        <begin position="119"/>
        <end position="137"/>
    </location>
</feature>
<gene>
    <name evidence="9" type="ordered locus">Desaci_1972</name>
</gene>
<organism evidence="9 10">
    <name type="scientific">Desulfosporosinus acidiphilus (strain DSM 22704 / JCM 16185 / SJ4)</name>
    <dbReference type="NCBI Taxonomy" id="646529"/>
    <lineage>
        <taxon>Bacteria</taxon>
        <taxon>Bacillati</taxon>
        <taxon>Bacillota</taxon>
        <taxon>Clostridia</taxon>
        <taxon>Eubacteriales</taxon>
        <taxon>Desulfitobacteriaceae</taxon>
        <taxon>Desulfosporosinus</taxon>
    </lineage>
</organism>
<dbReference type="Proteomes" id="UP000002892">
    <property type="component" value="Chromosome"/>
</dbReference>
<keyword evidence="10" id="KW-1185">Reference proteome</keyword>
<feature type="transmembrane region" description="Helical" evidence="8">
    <location>
        <begin position="274"/>
        <end position="297"/>
    </location>
</feature>
<evidence type="ECO:0000256" key="6">
    <source>
        <dbReference type="ARBA" id="ARBA00022989"/>
    </source>
</evidence>
<dbReference type="PANTHER" id="PTHR34975:SF2">
    <property type="entry name" value="SPORE GERMINATION PROTEIN A2"/>
    <property type="match status" value="1"/>
</dbReference>
<keyword evidence="3" id="KW-0813">Transport</keyword>
<feature type="transmembrane region" description="Helical" evidence="8">
    <location>
        <begin position="341"/>
        <end position="359"/>
    </location>
</feature>
<dbReference type="PANTHER" id="PTHR34975">
    <property type="entry name" value="SPORE GERMINATION PROTEIN A2"/>
    <property type="match status" value="1"/>
</dbReference>
<dbReference type="AlphaFoldDB" id="I4D575"/>
<dbReference type="GO" id="GO:0016020">
    <property type="term" value="C:membrane"/>
    <property type="evidence" value="ECO:0007669"/>
    <property type="project" value="UniProtKB-SubCell"/>
</dbReference>
<dbReference type="InterPro" id="IPR004761">
    <property type="entry name" value="Spore_GerAB"/>
</dbReference>
<keyword evidence="6 8" id="KW-1133">Transmembrane helix</keyword>
<keyword evidence="7 8" id="KW-0472">Membrane</keyword>
<feature type="transmembrane region" description="Helical" evidence="8">
    <location>
        <begin position="40"/>
        <end position="60"/>
    </location>
</feature>
<dbReference type="Pfam" id="PF03845">
    <property type="entry name" value="Spore_permease"/>
    <property type="match status" value="1"/>
</dbReference>
<feature type="transmembrane region" description="Helical" evidence="8">
    <location>
        <begin position="220"/>
        <end position="243"/>
    </location>
</feature>
<accession>I4D575</accession>
<evidence type="ECO:0000256" key="3">
    <source>
        <dbReference type="ARBA" id="ARBA00022448"/>
    </source>
</evidence>
<proteinExistence type="inferred from homology"/>
<evidence type="ECO:0000256" key="2">
    <source>
        <dbReference type="ARBA" id="ARBA00007998"/>
    </source>
</evidence>
<name>I4D575_DESAJ</name>
<evidence type="ECO:0000256" key="5">
    <source>
        <dbReference type="ARBA" id="ARBA00022692"/>
    </source>
</evidence>
<evidence type="ECO:0000256" key="7">
    <source>
        <dbReference type="ARBA" id="ARBA00023136"/>
    </source>
</evidence>
<feature type="transmembrane region" description="Helical" evidence="8">
    <location>
        <begin position="186"/>
        <end position="208"/>
    </location>
</feature>
<feature type="transmembrane region" description="Helical" evidence="8">
    <location>
        <begin position="146"/>
        <end position="166"/>
    </location>
</feature>
<feature type="transmembrane region" description="Helical" evidence="8">
    <location>
        <begin position="12"/>
        <end position="34"/>
    </location>
</feature>
<protein>
    <submittedName>
        <fullName evidence="9">Spore germination protein, amino acid permease</fullName>
    </submittedName>
</protein>
<keyword evidence="4" id="KW-0309">Germination</keyword>
<dbReference type="KEGG" id="dai:Desaci_1972"/>
<dbReference type="EMBL" id="CP003639">
    <property type="protein sequence ID" value="AFM40949.1"/>
    <property type="molecule type" value="Genomic_DNA"/>
</dbReference>
<evidence type="ECO:0000256" key="8">
    <source>
        <dbReference type="SAM" id="Phobius"/>
    </source>
</evidence>
<evidence type="ECO:0000256" key="1">
    <source>
        <dbReference type="ARBA" id="ARBA00004141"/>
    </source>
</evidence>
<evidence type="ECO:0000313" key="10">
    <source>
        <dbReference type="Proteomes" id="UP000002892"/>
    </source>
</evidence>
<reference evidence="9 10" key="1">
    <citation type="journal article" date="2012" name="J. Bacteriol.">
        <title>Complete genome sequences of Desulfosporosinus orientis DSM765T, Desulfosporosinus youngiae DSM17734T, Desulfosporosinus meridiei DSM13257T, and Desulfosporosinus acidiphilus DSM22704T.</title>
        <authorList>
            <person name="Pester M."/>
            <person name="Brambilla E."/>
            <person name="Alazard D."/>
            <person name="Rattei T."/>
            <person name="Weinmaier T."/>
            <person name="Han J."/>
            <person name="Lucas S."/>
            <person name="Lapidus A."/>
            <person name="Cheng J.F."/>
            <person name="Goodwin L."/>
            <person name="Pitluck S."/>
            <person name="Peters L."/>
            <person name="Ovchinnikova G."/>
            <person name="Teshima H."/>
            <person name="Detter J.C."/>
            <person name="Han C.S."/>
            <person name="Tapia R."/>
            <person name="Land M.L."/>
            <person name="Hauser L."/>
            <person name="Kyrpides N.C."/>
            <person name="Ivanova N.N."/>
            <person name="Pagani I."/>
            <person name="Huntmann M."/>
            <person name="Wei C.L."/>
            <person name="Davenport K.W."/>
            <person name="Daligault H."/>
            <person name="Chain P.S."/>
            <person name="Chen A."/>
            <person name="Mavromatis K."/>
            <person name="Markowitz V."/>
            <person name="Szeto E."/>
            <person name="Mikhailova N."/>
            <person name="Pati A."/>
            <person name="Wagner M."/>
            <person name="Woyke T."/>
            <person name="Ollivier B."/>
            <person name="Klenk H.P."/>
            <person name="Spring S."/>
            <person name="Loy A."/>
        </authorList>
    </citation>
    <scope>NUCLEOTIDE SEQUENCE [LARGE SCALE GENOMIC DNA]</scope>
    <source>
        <strain evidence="10">DSM 22704 / JCM 16185 / SJ4</strain>
    </source>
</reference>
<comment type="subcellular location">
    <subcellularLocation>
        <location evidence="1">Membrane</location>
        <topology evidence="1">Multi-pass membrane protein</topology>
    </subcellularLocation>
</comment>
<sequence length="366" mass="40936">MTMERISTHQFWSLGAAVLMGGSFILLANFVTVASGRDSWMVILPTFVMAIPYGLMVLSLSSQYPNTNLLQISEKLFGKWIGKIIGILYILVCGYYSGLSLGAIGLTYEQSIMPLTPRWVFNLGGLLIAFYIVNSGIETFARFSEVIFPVIIISQILNIGLAIPRIEQGELLPFLSDGLKPLFWGALRVIQFPMEYILFLAGLLTFLPNGKQEQAQMKTGVWRAVFMVGILETLIVLIQILVFGPEETNRLAFGILTLGKMVELSKTISGVESMFMGVWLGALIIKSCAFIFMTTWGIETVFNVKGFKWRLAVSAVALGIALWFTEGATLTAELFFVENKLMFPFAFVWIPFLWGFSLWKMRANFN</sequence>
<comment type="similarity">
    <text evidence="2">Belongs to the amino acid-polyamine-organocation (APC) superfamily. Spore germination protein (SGP) (TC 2.A.3.9) family.</text>
</comment>
<keyword evidence="5 8" id="KW-0812">Transmembrane</keyword>
<dbReference type="GO" id="GO:0009847">
    <property type="term" value="P:spore germination"/>
    <property type="evidence" value="ECO:0007669"/>
    <property type="project" value="InterPro"/>
</dbReference>
<dbReference type="STRING" id="646529.Desaci_1972"/>
<feature type="transmembrane region" description="Helical" evidence="8">
    <location>
        <begin position="309"/>
        <end position="329"/>
    </location>
</feature>
<evidence type="ECO:0000313" key="9">
    <source>
        <dbReference type="EMBL" id="AFM40949.1"/>
    </source>
</evidence>